<sequence>MFFTYLRRELAGRRRQTAIIAIGMALAIALVMIVNSVSTGVRDAQAAVLESVYGVGTDLTVSQSPTPPAEGEAGGPRFEFGADAGTTTDGSTEISQSRLSAGPGSTTFDEADLASVQGLDGVAAASATLSLTNTTFDGELPDFQQSTQGTDQMPADGEQPAAPPQGGFDGAGGSAFDVDSFTVLGLDPASAAVGPLSAVELADGRGLEASDTGEAVAVLDAGYATTAELAVGDTIDVGGTEFEIVGTVSSTSADAATAANVYLPLDLAQSISGEEGMISSISVQAESADGIDALQAEIEEALPDATVSTQSDLAASVSGSLASASSLISNLGLWVSLAVLVAAFLIAILFTIQGVTRRTREFGTLKAIGWSNGRVVGQVAGESLVQGLIGGAVGLVLGLVGIWAVNLIAPTIGGSSGSDVVAGGPGGREMVMQAGGPGGGFGGAMPSAASSAEVVLQAPVTVSVIAIAIGLAIAGGLVAGAFGGWRAARLRPAEALRSVA</sequence>
<evidence type="ECO:0000256" key="1">
    <source>
        <dbReference type="ARBA" id="ARBA00004651"/>
    </source>
</evidence>
<dbReference type="InterPro" id="IPR025857">
    <property type="entry name" value="MacB_PCD"/>
</dbReference>
<dbReference type="STRING" id="232089.SAMN05443544_2894"/>
<evidence type="ECO:0000256" key="3">
    <source>
        <dbReference type="ARBA" id="ARBA00022692"/>
    </source>
</evidence>
<dbReference type="EMBL" id="FSRJ01000003">
    <property type="protein sequence ID" value="SIO11312.1"/>
    <property type="molecule type" value="Genomic_DNA"/>
</dbReference>
<evidence type="ECO:0000256" key="5">
    <source>
        <dbReference type="ARBA" id="ARBA00023136"/>
    </source>
</evidence>
<keyword evidence="5 8" id="KW-0472">Membrane</keyword>
<feature type="region of interest" description="Disordered" evidence="7">
    <location>
        <begin position="136"/>
        <end position="172"/>
    </location>
</feature>
<proteinExistence type="inferred from homology"/>
<keyword evidence="11" id="KW-0449">Lipoprotein</keyword>
<evidence type="ECO:0000259" key="9">
    <source>
        <dbReference type="Pfam" id="PF02687"/>
    </source>
</evidence>
<keyword evidence="4 8" id="KW-1133">Transmembrane helix</keyword>
<dbReference type="GO" id="GO:0005886">
    <property type="term" value="C:plasma membrane"/>
    <property type="evidence" value="ECO:0007669"/>
    <property type="project" value="UniProtKB-SubCell"/>
</dbReference>
<feature type="region of interest" description="Disordered" evidence="7">
    <location>
        <begin position="59"/>
        <end position="105"/>
    </location>
</feature>
<evidence type="ECO:0000256" key="2">
    <source>
        <dbReference type="ARBA" id="ARBA00022475"/>
    </source>
</evidence>
<evidence type="ECO:0000313" key="12">
    <source>
        <dbReference type="Proteomes" id="UP000184699"/>
    </source>
</evidence>
<evidence type="ECO:0000313" key="11">
    <source>
        <dbReference type="EMBL" id="SIO11312.1"/>
    </source>
</evidence>
<feature type="domain" description="ABC3 transporter permease C-terminal" evidence="9">
    <location>
        <begin position="336"/>
        <end position="489"/>
    </location>
</feature>
<gene>
    <name evidence="11" type="ORF">SAMN05443544_2894</name>
</gene>
<protein>
    <submittedName>
        <fullName evidence="11">ABC-type transport system, involved in lipoprotein release, permease component</fullName>
    </submittedName>
</protein>
<evidence type="ECO:0000256" key="4">
    <source>
        <dbReference type="ARBA" id="ARBA00022989"/>
    </source>
</evidence>
<evidence type="ECO:0000256" key="7">
    <source>
        <dbReference type="SAM" id="MobiDB-lite"/>
    </source>
</evidence>
<dbReference type="AlphaFoldDB" id="A0A1N6GV17"/>
<keyword evidence="3 8" id="KW-0812">Transmembrane</keyword>
<feature type="transmembrane region" description="Helical" evidence="8">
    <location>
        <begin position="17"/>
        <end position="37"/>
    </location>
</feature>
<comment type="similarity">
    <text evidence="6">Belongs to the ABC-4 integral membrane protein family.</text>
</comment>
<feature type="transmembrane region" description="Helical" evidence="8">
    <location>
        <begin position="331"/>
        <end position="352"/>
    </location>
</feature>
<reference evidence="12" key="1">
    <citation type="submission" date="2016-11" db="EMBL/GenBank/DDBJ databases">
        <authorList>
            <person name="Varghese N."/>
            <person name="Submissions S."/>
        </authorList>
    </citation>
    <scope>NUCLEOTIDE SEQUENCE [LARGE SCALE GENOMIC DNA]</scope>
    <source>
        <strain evidence="12">DSM 8595</strain>
    </source>
</reference>
<dbReference type="PANTHER" id="PTHR30572">
    <property type="entry name" value="MEMBRANE COMPONENT OF TRANSPORTER-RELATED"/>
    <property type="match status" value="1"/>
</dbReference>
<dbReference type="Pfam" id="PF02687">
    <property type="entry name" value="FtsX"/>
    <property type="match status" value="1"/>
</dbReference>
<feature type="transmembrane region" description="Helical" evidence="8">
    <location>
        <begin position="388"/>
        <end position="409"/>
    </location>
</feature>
<comment type="subcellular location">
    <subcellularLocation>
        <location evidence="1">Cell membrane</location>
        <topology evidence="1">Multi-pass membrane protein</topology>
    </subcellularLocation>
</comment>
<feature type="transmembrane region" description="Helical" evidence="8">
    <location>
        <begin position="460"/>
        <end position="482"/>
    </location>
</feature>
<accession>A0A1N6GV17</accession>
<feature type="domain" description="MacB-like periplasmic core" evidence="10">
    <location>
        <begin position="17"/>
        <end position="300"/>
    </location>
</feature>
<evidence type="ECO:0000256" key="8">
    <source>
        <dbReference type="SAM" id="Phobius"/>
    </source>
</evidence>
<dbReference type="Proteomes" id="UP000184699">
    <property type="component" value="Unassembled WGS sequence"/>
</dbReference>
<dbReference type="OrthoDB" id="4832961at2"/>
<keyword evidence="12" id="KW-1185">Reference proteome</keyword>
<dbReference type="RefSeq" id="WP_074260961.1">
    <property type="nucleotide sequence ID" value="NZ_FSRJ01000003.1"/>
</dbReference>
<name>A0A1N6GV17_9MICO</name>
<dbReference type="PANTHER" id="PTHR30572:SF4">
    <property type="entry name" value="ABC TRANSPORTER PERMEASE YTRF"/>
    <property type="match status" value="1"/>
</dbReference>
<feature type="compositionally biased region" description="Polar residues" evidence="7">
    <location>
        <begin position="91"/>
        <end position="105"/>
    </location>
</feature>
<evidence type="ECO:0000256" key="6">
    <source>
        <dbReference type="ARBA" id="ARBA00038076"/>
    </source>
</evidence>
<evidence type="ECO:0000259" key="10">
    <source>
        <dbReference type="Pfam" id="PF12704"/>
    </source>
</evidence>
<dbReference type="GO" id="GO:0022857">
    <property type="term" value="F:transmembrane transporter activity"/>
    <property type="evidence" value="ECO:0007669"/>
    <property type="project" value="TreeGrafter"/>
</dbReference>
<dbReference type="InterPro" id="IPR003838">
    <property type="entry name" value="ABC3_permease_C"/>
</dbReference>
<feature type="compositionally biased region" description="Low complexity" evidence="7">
    <location>
        <begin position="69"/>
        <end position="90"/>
    </location>
</feature>
<dbReference type="Pfam" id="PF12704">
    <property type="entry name" value="MacB_PCD"/>
    <property type="match status" value="1"/>
</dbReference>
<dbReference type="InterPro" id="IPR050250">
    <property type="entry name" value="Macrolide_Exporter_MacB"/>
</dbReference>
<keyword evidence="2" id="KW-1003">Cell membrane</keyword>
<organism evidence="11 12">
    <name type="scientific">Agromyces cerinus subsp. cerinus</name>
    <dbReference type="NCBI Taxonomy" id="232089"/>
    <lineage>
        <taxon>Bacteria</taxon>
        <taxon>Bacillati</taxon>
        <taxon>Actinomycetota</taxon>
        <taxon>Actinomycetes</taxon>
        <taxon>Micrococcales</taxon>
        <taxon>Microbacteriaceae</taxon>
        <taxon>Agromyces</taxon>
    </lineage>
</organism>